<dbReference type="InterPro" id="IPR000160">
    <property type="entry name" value="GGDEF_dom"/>
</dbReference>
<dbReference type="InterPro" id="IPR001789">
    <property type="entry name" value="Sig_transdc_resp-reg_receiver"/>
</dbReference>
<dbReference type="Gene3D" id="3.30.70.270">
    <property type="match status" value="1"/>
</dbReference>
<evidence type="ECO:0000259" key="5">
    <source>
        <dbReference type="PROSITE" id="PS50887"/>
    </source>
</evidence>
<evidence type="ECO:0000256" key="2">
    <source>
        <dbReference type="SAM" id="MobiDB-lite"/>
    </source>
</evidence>
<dbReference type="InterPro" id="IPR050706">
    <property type="entry name" value="Cyclic-di-GMP_PDE-like"/>
</dbReference>
<dbReference type="SUPFAM" id="SSF52172">
    <property type="entry name" value="CheY-like"/>
    <property type="match status" value="1"/>
</dbReference>
<comment type="caution">
    <text evidence="1">Lacks conserved residue(s) required for the propagation of feature annotation.</text>
</comment>
<dbReference type="GO" id="GO:0071111">
    <property type="term" value="F:cyclic-guanylate-specific phosphodiesterase activity"/>
    <property type="evidence" value="ECO:0007669"/>
    <property type="project" value="InterPro"/>
</dbReference>
<protein>
    <submittedName>
        <fullName evidence="6">EAL domain-containing protein</fullName>
    </submittedName>
</protein>
<dbReference type="InterPro" id="IPR001633">
    <property type="entry name" value="EAL_dom"/>
</dbReference>
<dbReference type="Pfam" id="PF00990">
    <property type="entry name" value="GGDEF"/>
    <property type="match status" value="1"/>
</dbReference>
<dbReference type="PANTHER" id="PTHR33121:SF70">
    <property type="entry name" value="SIGNALING PROTEIN YKOW"/>
    <property type="match status" value="1"/>
</dbReference>
<dbReference type="InterPro" id="IPR011006">
    <property type="entry name" value="CheY-like_superfamily"/>
</dbReference>
<evidence type="ECO:0000313" key="6">
    <source>
        <dbReference type="EMBL" id="QIZ69798.1"/>
    </source>
</evidence>
<dbReference type="SMART" id="SM00448">
    <property type="entry name" value="REC"/>
    <property type="match status" value="1"/>
</dbReference>
<dbReference type="SUPFAM" id="SSF55073">
    <property type="entry name" value="Nucleotide cyclase"/>
    <property type="match status" value="1"/>
</dbReference>
<dbReference type="RefSeq" id="WP_168567955.1">
    <property type="nucleotide sequence ID" value="NZ_CP051167.1"/>
</dbReference>
<evidence type="ECO:0000259" key="4">
    <source>
        <dbReference type="PROSITE" id="PS50883"/>
    </source>
</evidence>
<dbReference type="PROSITE" id="PS50887">
    <property type="entry name" value="GGDEF"/>
    <property type="match status" value="1"/>
</dbReference>
<evidence type="ECO:0000256" key="1">
    <source>
        <dbReference type="PROSITE-ProRule" id="PRU00169"/>
    </source>
</evidence>
<feature type="compositionally biased region" description="Polar residues" evidence="2">
    <location>
        <begin position="9"/>
        <end position="19"/>
    </location>
</feature>
<dbReference type="InterPro" id="IPR035919">
    <property type="entry name" value="EAL_sf"/>
</dbReference>
<dbReference type="AlphaFoldDB" id="A0A6H1TT59"/>
<dbReference type="FunFam" id="3.20.20.450:FF:000001">
    <property type="entry name" value="Cyclic di-GMP phosphodiesterase yahA"/>
    <property type="match status" value="1"/>
</dbReference>
<dbReference type="CDD" id="cd01949">
    <property type="entry name" value="GGDEF"/>
    <property type="match status" value="1"/>
</dbReference>
<feature type="domain" description="Response regulatory" evidence="3">
    <location>
        <begin position="38"/>
        <end position="154"/>
    </location>
</feature>
<dbReference type="CDD" id="cd01948">
    <property type="entry name" value="EAL"/>
    <property type="match status" value="1"/>
</dbReference>
<dbReference type="GO" id="GO:0000160">
    <property type="term" value="P:phosphorelay signal transduction system"/>
    <property type="evidence" value="ECO:0007669"/>
    <property type="project" value="InterPro"/>
</dbReference>
<evidence type="ECO:0000259" key="3">
    <source>
        <dbReference type="PROSITE" id="PS50110"/>
    </source>
</evidence>
<dbReference type="InterPro" id="IPR043128">
    <property type="entry name" value="Rev_trsase/Diguanyl_cyclase"/>
</dbReference>
<dbReference type="Gene3D" id="3.20.20.450">
    <property type="entry name" value="EAL domain"/>
    <property type="match status" value="1"/>
</dbReference>
<name>A0A6H1TT59_9CYAN</name>
<dbReference type="PANTHER" id="PTHR33121">
    <property type="entry name" value="CYCLIC DI-GMP PHOSPHODIESTERASE PDEF"/>
    <property type="match status" value="1"/>
</dbReference>
<dbReference type="Pfam" id="PF00072">
    <property type="entry name" value="Response_reg"/>
    <property type="match status" value="1"/>
</dbReference>
<reference evidence="6 7" key="1">
    <citation type="submission" date="2020-04" db="EMBL/GenBank/DDBJ databases">
        <authorList>
            <person name="Basu S."/>
            <person name="Maruthanayagam V."/>
            <person name="Chakraborty S."/>
            <person name="Pramanik A."/>
            <person name="Mukherjee J."/>
            <person name="Brink B."/>
        </authorList>
    </citation>
    <scope>NUCLEOTIDE SEQUENCE [LARGE SCALE GENOMIC DNA]</scope>
    <source>
        <strain evidence="6 7">AP17</strain>
    </source>
</reference>
<feature type="domain" description="EAL" evidence="4">
    <location>
        <begin position="365"/>
        <end position="621"/>
    </location>
</feature>
<dbReference type="EMBL" id="CP051167">
    <property type="protein sequence ID" value="QIZ69798.1"/>
    <property type="molecule type" value="Genomic_DNA"/>
</dbReference>
<proteinExistence type="predicted"/>
<dbReference type="PROSITE" id="PS50883">
    <property type="entry name" value="EAL"/>
    <property type="match status" value="1"/>
</dbReference>
<sequence length="623" mass="70761">MKDAHFPFQLNSPPMNSGETHPRIQRCDRQAYSHGRIEILSVEVAKNRSPSLYQILEDRGYRVTATTEGELALSLAQELVPDLILLAVDLPDSKSYEICRQLKEDIALKDIPVLFVIPASEPASKSAIFEVGAADYLLAPFEVREVLSRVDRQLELIAAKREIMQLNIRLYEQVDRRAQRLPWGRDRRLNPSIFDPLTQLPMRLMFLEYLEAALGRKRIDPAYSPAVLFLECDRFKVLNNSFGHDVGDRLLVEIARRIQPLLTQNDVMARLGGDEFALFLDDLQAGDRFSAIADRILEVLAQPFLIQGYEIFIHTSIGIAIGDRDYQRAEHWLRDADTAMFRAKSLGKGRYQLFDPSMYASALQFLQLEADLRHAIERNEFQLYYQPIVSLTTGKIVGFEALLRWPHPTRGLVSPVEFIPIAEETGSIVALDRWVLREACQQLSQWQTEGLIDEKIAVSVNFSARQFSQPDLIEYIDRILTETQLDPRCLKLEITESAIMENTESAAAILRQLRDRHIHLSIDDFGTGYSSLSYLHHFPVDTIKVDKSFVQRLDGSPHNLGLIPAIISIAQTMGMSVIAEGIETVEQLTQLRALKCNYSQGFLFSQPLKAQEAIALLTMAPQW</sequence>
<dbReference type="SMART" id="SM00267">
    <property type="entry name" value="GGDEF"/>
    <property type="match status" value="1"/>
</dbReference>
<dbReference type="NCBIfam" id="TIGR00254">
    <property type="entry name" value="GGDEF"/>
    <property type="match status" value="1"/>
</dbReference>
<dbReference type="PROSITE" id="PS50110">
    <property type="entry name" value="RESPONSE_REGULATORY"/>
    <property type="match status" value="1"/>
</dbReference>
<keyword evidence="7" id="KW-1185">Reference proteome</keyword>
<gene>
    <name evidence="6" type="ORF">HCG48_03730</name>
</gene>
<dbReference type="Proteomes" id="UP000500857">
    <property type="component" value="Chromosome"/>
</dbReference>
<accession>A0A6H1TT59</accession>
<dbReference type="Pfam" id="PF00563">
    <property type="entry name" value="EAL"/>
    <property type="match status" value="1"/>
</dbReference>
<dbReference type="KEGG" id="oxy:HCG48_03730"/>
<evidence type="ECO:0000313" key="7">
    <source>
        <dbReference type="Proteomes" id="UP000500857"/>
    </source>
</evidence>
<dbReference type="SMART" id="SM00052">
    <property type="entry name" value="EAL"/>
    <property type="match status" value="1"/>
</dbReference>
<feature type="domain" description="GGDEF" evidence="5">
    <location>
        <begin position="223"/>
        <end position="356"/>
    </location>
</feature>
<dbReference type="Gene3D" id="3.40.50.2300">
    <property type="match status" value="1"/>
</dbReference>
<feature type="region of interest" description="Disordered" evidence="2">
    <location>
        <begin position="1"/>
        <end position="22"/>
    </location>
</feature>
<organism evidence="6 7">
    <name type="scientific">Oxynema aestuarii AP17</name>
    <dbReference type="NCBI Taxonomy" id="2064643"/>
    <lineage>
        <taxon>Bacteria</taxon>
        <taxon>Bacillati</taxon>
        <taxon>Cyanobacteriota</taxon>
        <taxon>Cyanophyceae</taxon>
        <taxon>Oscillatoriophycideae</taxon>
        <taxon>Oscillatoriales</taxon>
        <taxon>Oscillatoriaceae</taxon>
        <taxon>Oxynema</taxon>
        <taxon>Oxynema aestuarii</taxon>
    </lineage>
</organism>
<dbReference type="InterPro" id="IPR029787">
    <property type="entry name" value="Nucleotide_cyclase"/>
</dbReference>
<dbReference type="SUPFAM" id="SSF141868">
    <property type="entry name" value="EAL domain-like"/>
    <property type="match status" value="1"/>
</dbReference>